<keyword evidence="6" id="KW-0804">Transcription</keyword>
<name>A0AAW1S9B1_9CHLO</name>
<evidence type="ECO:0000256" key="3">
    <source>
        <dbReference type="ARBA" id="ARBA00019618"/>
    </source>
</evidence>
<keyword evidence="9" id="KW-1185">Reference proteome</keyword>
<keyword evidence="7" id="KW-0539">Nucleus</keyword>
<evidence type="ECO:0000256" key="6">
    <source>
        <dbReference type="ARBA" id="ARBA00023163"/>
    </source>
</evidence>
<dbReference type="PANTHER" id="PTHR48249">
    <property type="entry name" value="MEDIATOR OF RNA POLYMERASE II TRANSCRIPTION SUBUNIT 13"/>
    <property type="match status" value="1"/>
</dbReference>
<keyword evidence="4" id="KW-0678">Repressor</keyword>
<dbReference type="GO" id="GO:0045944">
    <property type="term" value="P:positive regulation of transcription by RNA polymerase II"/>
    <property type="evidence" value="ECO:0007669"/>
    <property type="project" value="TreeGrafter"/>
</dbReference>
<evidence type="ECO:0000256" key="1">
    <source>
        <dbReference type="ARBA" id="ARBA00004123"/>
    </source>
</evidence>
<comment type="caution">
    <text evidence="8">The sequence shown here is derived from an EMBL/GenBank/DDBJ whole genome shotgun (WGS) entry which is preliminary data.</text>
</comment>
<keyword evidence="5" id="KW-0805">Transcription regulation</keyword>
<dbReference type="GO" id="GO:0016592">
    <property type="term" value="C:mediator complex"/>
    <property type="evidence" value="ECO:0007669"/>
    <property type="project" value="TreeGrafter"/>
</dbReference>
<dbReference type="AlphaFoldDB" id="A0AAW1S9B1"/>
<evidence type="ECO:0000313" key="8">
    <source>
        <dbReference type="EMBL" id="KAK9842207.1"/>
    </source>
</evidence>
<dbReference type="GO" id="GO:0003713">
    <property type="term" value="F:transcription coactivator activity"/>
    <property type="evidence" value="ECO:0007669"/>
    <property type="project" value="TreeGrafter"/>
</dbReference>
<reference evidence="8 9" key="1">
    <citation type="journal article" date="2024" name="Nat. Commun.">
        <title>Phylogenomics reveals the evolutionary origins of lichenization in chlorophyte algae.</title>
        <authorList>
            <person name="Puginier C."/>
            <person name="Libourel C."/>
            <person name="Otte J."/>
            <person name="Skaloud P."/>
            <person name="Haon M."/>
            <person name="Grisel S."/>
            <person name="Petersen M."/>
            <person name="Berrin J.G."/>
            <person name="Delaux P.M."/>
            <person name="Dal Grande F."/>
            <person name="Keller J."/>
        </authorList>
    </citation>
    <scope>NUCLEOTIDE SEQUENCE [LARGE SCALE GENOMIC DNA]</scope>
    <source>
        <strain evidence="8 9">SAG 245.80</strain>
    </source>
</reference>
<evidence type="ECO:0000256" key="2">
    <source>
        <dbReference type="ARBA" id="ARBA00009354"/>
    </source>
</evidence>
<accession>A0AAW1S9B1</accession>
<evidence type="ECO:0000256" key="7">
    <source>
        <dbReference type="ARBA" id="ARBA00023242"/>
    </source>
</evidence>
<dbReference type="Proteomes" id="UP001445335">
    <property type="component" value="Unassembled WGS sequence"/>
</dbReference>
<evidence type="ECO:0000256" key="4">
    <source>
        <dbReference type="ARBA" id="ARBA00022491"/>
    </source>
</evidence>
<evidence type="ECO:0000256" key="5">
    <source>
        <dbReference type="ARBA" id="ARBA00023015"/>
    </source>
</evidence>
<sequence length="292" mass="30572">MVGQHWLDTSAVTAGGNRQAAGGNTNRALLVGYQEDFLEIAARVVGLSVRAPFQPVAAPKAVSFYLLCPHSLVDEALLFLKEVGVAYDALRLGSHAAAAGPSEHIFPYDGAAAMRADGVGNLYGADSYCQLSGAGELGAAVPSATPNHVPRLALQVLGWDLLVDISAAWTNERGSLLALRLLTSADCAKAPTLPPAGRSMWRSEVIRLPDGPRGESAACLDSVCAALVAASLEIRELMLARSGGKNYGRIILSRLGFMHQAEMEAWVSRLDGLPAGISDVVVMDLAETAVIG</sequence>
<comment type="subcellular location">
    <subcellularLocation>
        <location evidence="1">Nucleus</location>
    </subcellularLocation>
</comment>
<dbReference type="PANTHER" id="PTHR48249:SF3">
    <property type="entry name" value="MEDIATOR OF RNA POLYMERASE II TRANSCRIPTION SUBUNIT 13"/>
    <property type="match status" value="1"/>
</dbReference>
<evidence type="ECO:0000313" key="9">
    <source>
        <dbReference type="Proteomes" id="UP001445335"/>
    </source>
</evidence>
<dbReference type="InterPro" id="IPR051139">
    <property type="entry name" value="Mediator_complx_sub13"/>
</dbReference>
<comment type="similarity">
    <text evidence="2">Belongs to the Mediator complex subunit 13 family.</text>
</comment>
<gene>
    <name evidence="8" type="ORF">WJX81_000598</name>
</gene>
<proteinExistence type="inferred from homology"/>
<protein>
    <recommendedName>
        <fullName evidence="3">Mediator of RNA polymerase II transcription subunit 13</fullName>
    </recommendedName>
</protein>
<organism evidence="8 9">
    <name type="scientific">Elliptochloris bilobata</name>
    <dbReference type="NCBI Taxonomy" id="381761"/>
    <lineage>
        <taxon>Eukaryota</taxon>
        <taxon>Viridiplantae</taxon>
        <taxon>Chlorophyta</taxon>
        <taxon>core chlorophytes</taxon>
        <taxon>Trebouxiophyceae</taxon>
        <taxon>Trebouxiophyceae incertae sedis</taxon>
        <taxon>Elliptochloris clade</taxon>
        <taxon>Elliptochloris</taxon>
    </lineage>
</organism>
<dbReference type="EMBL" id="JALJOU010000008">
    <property type="protein sequence ID" value="KAK9842207.1"/>
    <property type="molecule type" value="Genomic_DNA"/>
</dbReference>